<accession>A0A7W8HH93</accession>
<dbReference type="GO" id="GO:0061503">
    <property type="term" value="F:tRNA threonylcarbamoyladenosine dehydratase"/>
    <property type="evidence" value="ECO:0007669"/>
    <property type="project" value="TreeGrafter"/>
</dbReference>
<dbReference type="GO" id="GO:0008641">
    <property type="term" value="F:ubiquitin-like modifier activating enzyme activity"/>
    <property type="evidence" value="ECO:0007669"/>
    <property type="project" value="InterPro"/>
</dbReference>
<dbReference type="SUPFAM" id="SSF69572">
    <property type="entry name" value="Activating enzymes of the ubiquitin-like proteins"/>
    <property type="match status" value="1"/>
</dbReference>
<reference evidence="2 3" key="1">
    <citation type="submission" date="2020-08" db="EMBL/GenBank/DDBJ databases">
        <title>Genomic Encyclopedia of Type Strains, Phase IV (KMG-IV): sequencing the most valuable type-strain genomes for metagenomic binning, comparative biology and taxonomic classification.</title>
        <authorList>
            <person name="Goeker M."/>
        </authorList>
    </citation>
    <scope>NUCLEOTIDE SEQUENCE [LARGE SCALE GENOMIC DNA]</scope>
    <source>
        <strain evidence="2 3">DSM 29781</strain>
    </source>
</reference>
<gene>
    <name evidence="2" type="ORF">HNQ70_002025</name>
</gene>
<dbReference type="PANTHER" id="PTHR43267:SF1">
    <property type="entry name" value="TRNA THREONYLCARBAMOYLADENOSINE DEHYDRATASE"/>
    <property type="match status" value="1"/>
</dbReference>
<dbReference type="GO" id="GO:0061504">
    <property type="term" value="P:cyclic threonylcarbamoyladenosine biosynthetic process"/>
    <property type="evidence" value="ECO:0007669"/>
    <property type="project" value="TreeGrafter"/>
</dbReference>
<dbReference type="InterPro" id="IPR000594">
    <property type="entry name" value="ThiF_NAD_FAD-bd"/>
</dbReference>
<dbReference type="PANTHER" id="PTHR43267">
    <property type="entry name" value="TRNA THREONYLCARBAMOYLADENOSINE DEHYDRATASE"/>
    <property type="match status" value="1"/>
</dbReference>
<name>A0A7W8HH93_9BURK</name>
<organism evidence="2 3">
    <name type="scientific">Quisquiliibacterium transsilvanicum</name>
    <dbReference type="NCBI Taxonomy" id="1549638"/>
    <lineage>
        <taxon>Bacteria</taxon>
        <taxon>Pseudomonadati</taxon>
        <taxon>Pseudomonadota</taxon>
        <taxon>Betaproteobacteria</taxon>
        <taxon>Burkholderiales</taxon>
        <taxon>Burkholderiaceae</taxon>
        <taxon>Quisquiliibacterium</taxon>
    </lineage>
</organism>
<dbReference type="InterPro" id="IPR045886">
    <property type="entry name" value="ThiF/MoeB/HesA"/>
</dbReference>
<evidence type="ECO:0000259" key="1">
    <source>
        <dbReference type="Pfam" id="PF00899"/>
    </source>
</evidence>
<feature type="domain" description="THIF-type NAD/FAD binding fold" evidence="1">
    <location>
        <begin position="30"/>
        <end position="170"/>
    </location>
</feature>
<dbReference type="Pfam" id="PF00899">
    <property type="entry name" value="ThiF"/>
    <property type="match status" value="1"/>
</dbReference>
<keyword evidence="3" id="KW-1185">Reference proteome</keyword>
<sequence length="281" mass="28743">MLEPLDAGAAAAGDAAGEGTRERRFGGVARLFGDTALTRLQAAHFVVVGIGGVGSWTAEALARSGAGAITLVDMDHVAESNLNRQVHALESTLGAAKGEAMRERIAGIWRGCRVGLVDDFVTAENAAELIPEGAIVIDAIDQPRAKAAMIALCRRRRQPLVVCGGAGAVTDSLALRRADLALVRGDPLLASVRARLRREHGFPREAGRRFGVTALYFDAQRVRGAPDAPAAECALPDAEPPGAPAGRAGAPLACAGYGSLVTVTAALGFAAAGLAIEAALG</sequence>
<evidence type="ECO:0000313" key="3">
    <source>
        <dbReference type="Proteomes" id="UP000532440"/>
    </source>
</evidence>
<dbReference type="Gene3D" id="3.40.50.720">
    <property type="entry name" value="NAD(P)-binding Rossmann-like Domain"/>
    <property type="match status" value="1"/>
</dbReference>
<dbReference type="AlphaFoldDB" id="A0A7W8HH93"/>
<comment type="caution">
    <text evidence="2">The sequence shown here is derived from an EMBL/GenBank/DDBJ whole genome shotgun (WGS) entry which is preliminary data.</text>
</comment>
<dbReference type="Proteomes" id="UP000532440">
    <property type="component" value="Unassembled WGS sequence"/>
</dbReference>
<protein>
    <submittedName>
        <fullName evidence="2">tRNA A37 threonylcarbamoyladenosine dehydratase</fullName>
    </submittedName>
</protein>
<dbReference type="RefSeq" id="WP_183967011.1">
    <property type="nucleotide sequence ID" value="NZ_BAABEW010000023.1"/>
</dbReference>
<evidence type="ECO:0000313" key="2">
    <source>
        <dbReference type="EMBL" id="MBB5272011.1"/>
    </source>
</evidence>
<proteinExistence type="predicted"/>
<dbReference type="InterPro" id="IPR035985">
    <property type="entry name" value="Ubiquitin-activating_enz"/>
</dbReference>
<dbReference type="EMBL" id="JACHGB010000004">
    <property type="protein sequence ID" value="MBB5272011.1"/>
    <property type="molecule type" value="Genomic_DNA"/>
</dbReference>